<dbReference type="AlphaFoldDB" id="A0A7W7BQM5"/>
<gene>
    <name evidence="1" type="ORF">BKA24_001756</name>
</gene>
<comment type="caution">
    <text evidence="1">The sequence shown here is derived from an EMBL/GenBank/DDBJ whole genome shotgun (WGS) entry which is preliminary data.</text>
</comment>
<dbReference type="Proteomes" id="UP000573729">
    <property type="component" value="Unassembled WGS sequence"/>
</dbReference>
<dbReference type="EMBL" id="JACHMD010000001">
    <property type="protein sequence ID" value="MBB4667047.1"/>
    <property type="molecule type" value="Genomic_DNA"/>
</dbReference>
<keyword evidence="2" id="KW-1185">Reference proteome</keyword>
<accession>A0A7W7BQM5</accession>
<sequence>MHTAASAAPTLPNLPPNLTAELMHVEGGEQWGAPVQWRDYLVTRRHGDTLRPVAEVTVYPDGRTMARRHHAVRGTLDARAWAAIVDTLHADPACIATGVIMAPNPA</sequence>
<protein>
    <submittedName>
        <fullName evidence="1">Uncharacterized protein</fullName>
    </submittedName>
</protein>
<dbReference type="RefSeq" id="WP_184217182.1">
    <property type="nucleotide sequence ID" value="NZ_JACHMD010000001.1"/>
</dbReference>
<evidence type="ECO:0000313" key="1">
    <source>
        <dbReference type="EMBL" id="MBB4667047.1"/>
    </source>
</evidence>
<reference evidence="1 2" key="1">
    <citation type="submission" date="2020-08" db="EMBL/GenBank/DDBJ databases">
        <title>Sequencing the genomes of 1000 actinobacteria strains.</title>
        <authorList>
            <person name="Klenk H.-P."/>
        </authorList>
    </citation>
    <scope>NUCLEOTIDE SEQUENCE [LARGE SCALE GENOMIC DNA]</scope>
    <source>
        <strain evidence="1 2">DSM 24947</strain>
    </source>
</reference>
<name>A0A7W7BQM5_9MICO</name>
<proteinExistence type="predicted"/>
<evidence type="ECO:0000313" key="2">
    <source>
        <dbReference type="Proteomes" id="UP000573729"/>
    </source>
</evidence>
<organism evidence="1 2">
    <name type="scientific">Microbacterium marinum</name>
    <dbReference type="NCBI Taxonomy" id="421115"/>
    <lineage>
        <taxon>Bacteria</taxon>
        <taxon>Bacillati</taxon>
        <taxon>Actinomycetota</taxon>
        <taxon>Actinomycetes</taxon>
        <taxon>Micrococcales</taxon>
        <taxon>Microbacteriaceae</taxon>
        <taxon>Microbacterium</taxon>
    </lineage>
</organism>